<evidence type="ECO:0000313" key="3">
    <source>
        <dbReference type="EMBL" id="MEC4719638.1"/>
    </source>
</evidence>
<reference evidence="3 4" key="1">
    <citation type="submission" date="2023-10" db="EMBL/GenBank/DDBJ databases">
        <title>Noviherbaspirillum sp. CPCC 100848 genome assembly.</title>
        <authorList>
            <person name="Li X.Y."/>
            <person name="Fang X.M."/>
        </authorList>
    </citation>
    <scope>NUCLEOTIDE SEQUENCE [LARGE SCALE GENOMIC DNA]</scope>
    <source>
        <strain evidence="3 4">CPCC 100848</strain>
    </source>
</reference>
<evidence type="ECO:0000313" key="4">
    <source>
        <dbReference type="Proteomes" id="UP001352263"/>
    </source>
</evidence>
<gene>
    <name evidence="3" type="ORF">RY831_10800</name>
</gene>
<keyword evidence="4" id="KW-1185">Reference proteome</keyword>
<dbReference type="Proteomes" id="UP001352263">
    <property type="component" value="Unassembled WGS sequence"/>
</dbReference>
<comment type="caution">
    <text evidence="3">The sequence shown here is derived from an EMBL/GenBank/DDBJ whole genome shotgun (WGS) entry which is preliminary data.</text>
</comment>
<evidence type="ECO:0000256" key="1">
    <source>
        <dbReference type="SAM" id="MobiDB-lite"/>
    </source>
</evidence>
<keyword evidence="2" id="KW-0812">Transmembrane</keyword>
<protein>
    <submittedName>
        <fullName evidence="3">Uncharacterized protein</fullName>
    </submittedName>
</protein>
<accession>A0ABU6J7Z8</accession>
<dbReference type="RefSeq" id="WP_326506350.1">
    <property type="nucleotide sequence ID" value="NZ_JAWIIV010000007.1"/>
</dbReference>
<sequence>MHALDVVDNPLHWETERQNRIHQEAVEQRKKLAGTGAGTAPRSLSRNDGMSNNTEAALAADSGQRSFLGDAERLRYYWIDKVLRIPRIRSALIPLDETSEADSWSKPLSLKKADIEPFASFFRGYCRSRLFLEPVSLRAGQIDSSEALQLDFPVRALFELRGFDAKFIFDPPVQIDAQIEFHDLEEDLRECRDHARMRLLIEMAESMHDKQLEQAVARGREMGDALHDALMGEGHVNLIRAWERVHQRKPTIQELHLMLTTGRISVEQRQDAASTSTRHRPAPAPVAEERRAEAMPRRAVPITPRAAAPQPQAAAIPVEQHVPEEEAGTNVSASEAKAASSSSRVRQVFLYLLHAAVGGAALVAYTWYF</sequence>
<keyword evidence="2" id="KW-1133">Transmembrane helix</keyword>
<dbReference type="EMBL" id="JAWIIV010000007">
    <property type="protein sequence ID" value="MEC4719638.1"/>
    <property type="molecule type" value="Genomic_DNA"/>
</dbReference>
<keyword evidence="2" id="KW-0472">Membrane</keyword>
<name>A0ABU6J7Z8_9BURK</name>
<evidence type="ECO:0000256" key="2">
    <source>
        <dbReference type="SAM" id="Phobius"/>
    </source>
</evidence>
<organism evidence="3 4">
    <name type="scientific">Noviherbaspirillum album</name>
    <dbReference type="NCBI Taxonomy" id="3080276"/>
    <lineage>
        <taxon>Bacteria</taxon>
        <taxon>Pseudomonadati</taxon>
        <taxon>Pseudomonadota</taxon>
        <taxon>Betaproteobacteria</taxon>
        <taxon>Burkholderiales</taxon>
        <taxon>Oxalobacteraceae</taxon>
        <taxon>Noviherbaspirillum</taxon>
    </lineage>
</organism>
<feature type="compositionally biased region" description="Polar residues" evidence="1">
    <location>
        <begin position="42"/>
        <end position="51"/>
    </location>
</feature>
<feature type="transmembrane region" description="Helical" evidence="2">
    <location>
        <begin position="348"/>
        <end position="368"/>
    </location>
</feature>
<feature type="region of interest" description="Disordered" evidence="1">
    <location>
        <begin position="28"/>
        <end position="51"/>
    </location>
</feature>
<feature type="region of interest" description="Disordered" evidence="1">
    <location>
        <begin position="267"/>
        <end position="295"/>
    </location>
</feature>
<proteinExistence type="predicted"/>